<keyword evidence="1" id="KW-0378">Hydrolase</keyword>
<evidence type="ECO:0000313" key="1">
    <source>
        <dbReference type="EMBL" id="MDP9842341.1"/>
    </source>
</evidence>
<gene>
    <name evidence="1" type="ORF">J2853_001552</name>
</gene>
<comment type="caution">
    <text evidence="1">The sequence shown here is derived from an EMBL/GenBank/DDBJ whole genome shotgun (WGS) entry which is preliminary data.</text>
</comment>
<evidence type="ECO:0000313" key="2">
    <source>
        <dbReference type="Proteomes" id="UP001225356"/>
    </source>
</evidence>
<dbReference type="SUPFAM" id="SSF50324">
    <property type="entry name" value="Inorganic pyrophosphatase"/>
    <property type="match status" value="1"/>
</dbReference>
<protein>
    <submittedName>
        <fullName evidence="1">Inorganic pyrophosphatase</fullName>
        <ecNumber evidence="1">3.6.1.1</ecNumber>
    </submittedName>
</protein>
<organism evidence="1 2">
    <name type="scientific">Streptosporangium lutulentum</name>
    <dbReference type="NCBI Taxonomy" id="1461250"/>
    <lineage>
        <taxon>Bacteria</taxon>
        <taxon>Bacillati</taxon>
        <taxon>Actinomycetota</taxon>
        <taxon>Actinomycetes</taxon>
        <taxon>Streptosporangiales</taxon>
        <taxon>Streptosporangiaceae</taxon>
        <taxon>Streptosporangium</taxon>
    </lineage>
</organism>
<dbReference type="RefSeq" id="WP_307556259.1">
    <property type="nucleotide sequence ID" value="NZ_JAUSQU010000001.1"/>
</dbReference>
<dbReference type="Proteomes" id="UP001225356">
    <property type="component" value="Unassembled WGS sequence"/>
</dbReference>
<sequence length="121" mass="13168">MADFEAWARLSLWEQADLLVSTAEIVVDRPAGSAHPKVGSFVYPLDYGFLRGTQGGDGEGIDVWIGSAAAPAVTAVACTVDLVKRNSEVKFLWRCSPEEIATVGRFYEPQPQAAVMIRRPD</sequence>
<dbReference type="EC" id="3.6.1.1" evidence="1"/>
<reference evidence="1 2" key="1">
    <citation type="submission" date="2023-07" db="EMBL/GenBank/DDBJ databases">
        <title>Sequencing the genomes of 1000 actinobacteria strains.</title>
        <authorList>
            <person name="Klenk H.-P."/>
        </authorList>
    </citation>
    <scope>NUCLEOTIDE SEQUENCE [LARGE SCALE GENOMIC DNA]</scope>
    <source>
        <strain evidence="1 2">DSM 46740</strain>
    </source>
</reference>
<dbReference type="InterPro" id="IPR036649">
    <property type="entry name" value="Pyrophosphatase_sf"/>
</dbReference>
<accession>A0ABT9Q6G1</accession>
<dbReference type="Gene3D" id="3.90.80.10">
    <property type="entry name" value="Inorganic pyrophosphatase"/>
    <property type="match status" value="1"/>
</dbReference>
<dbReference type="EMBL" id="JAUSQU010000001">
    <property type="protein sequence ID" value="MDP9842341.1"/>
    <property type="molecule type" value="Genomic_DNA"/>
</dbReference>
<keyword evidence="2" id="KW-1185">Reference proteome</keyword>
<name>A0ABT9Q6G1_9ACTN</name>
<dbReference type="GO" id="GO:0004427">
    <property type="term" value="F:inorganic diphosphate phosphatase activity"/>
    <property type="evidence" value="ECO:0007669"/>
    <property type="project" value="UniProtKB-EC"/>
</dbReference>
<proteinExistence type="predicted"/>